<keyword evidence="11" id="KW-1185">Reference proteome</keyword>
<keyword evidence="6" id="KW-0560">Oxidoreductase</keyword>
<dbReference type="Gene3D" id="2.102.10.10">
    <property type="entry name" value="Rieske [2Fe-2S] iron-sulphur domain"/>
    <property type="match status" value="1"/>
</dbReference>
<reference evidence="10 11" key="1">
    <citation type="journal article" date="2019" name="Emerg. Microbes Infect.">
        <title>Comprehensive subspecies identification of 175 nontuberculous mycobacteria species based on 7547 genomic profiles.</title>
        <authorList>
            <person name="Matsumoto Y."/>
            <person name="Kinjo T."/>
            <person name="Motooka D."/>
            <person name="Nabeya D."/>
            <person name="Jung N."/>
            <person name="Uechi K."/>
            <person name="Horii T."/>
            <person name="Iida T."/>
            <person name="Fujita J."/>
            <person name="Nakamura S."/>
        </authorList>
    </citation>
    <scope>NUCLEOTIDE SEQUENCE [LARGE SCALE GENOMIC DNA]</scope>
    <source>
        <strain evidence="10 11">JCM 6396</strain>
    </source>
</reference>
<accession>A0A7I7K103</accession>
<evidence type="ECO:0000256" key="1">
    <source>
        <dbReference type="ARBA" id="ARBA00004370"/>
    </source>
</evidence>
<name>A0A7I7K103_9MYCO</name>
<dbReference type="RefSeq" id="WP_098004677.1">
    <property type="nucleotide sequence ID" value="NZ_AP022563.1"/>
</dbReference>
<dbReference type="Proteomes" id="UP000467006">
    <property type="component" value="Chromosome"/>
</dbReference>
<evidence type="ECO:0000256" key="4">
    <source>
        <dbReference type="ARBA" id="ARBA00022723"/>
    </source>
</evidence>
<dbReference type="Pfam" id="PF00355">
    <property type="entry name" value="Rieske"/>
    <property type="match status" value="1"/>
</dbReference>
<evidence type="ECO:0000256" key="3">
    <source>
        <dbReference type="ARBA" id="ARBA00022714"/>
    </source>
</evidence>
<evidence type="ECO:0000256" key="9">
    <source>
        <dbReference type="ARBA" id="ARBA00023136"/>
    </source>
</evidence>
<dbReference type="AlphaFoldDB" id="A0A7I7K103"/>
<dbReference type="EMBL" id="AP022563">
    <property type="protein sequence ID" value="BBX17042.1"/>
    <property type="molecule type" value="Genomic_DNA"/>
</dbReference>
<evidence type="ECO:0000313" key="10">
    <source>
        <dbReference type="EMBL" id="BBX17042.1"/>
    </source>
</evidence>
<organism evidence="10 11">
    <name type="scientific">Mycolicibacterium duvalii</name>
    <dbReference type="NCBI Taxonomy" id="39688"/>
    <lineage>
        <taxon>Bacteria</taxon>
        <taxon>Bacillati</taxon>
        <taxon>Actinomycetota</taxon>
        <taxon>Actinomycetes</taxon>
        <taxon>Mycobacteriales</taxon>
        <taxon>Mycobacteriaceae</taxon>
        <taxon>Mycolicibacterium</taxon>
    </lineage>
</organism>
<dbReference type="PANTHER" id="PTHR21266:SF32">
    <property type="entry name" value="CHOLESTEROL 7-DESATURASE NVD"/>
    <property type="match status" value="1"/>
</dbReference>
<keyword evidence="7" id="KW-0408">Iron</keyword>
<evidence type="ECO:0000256" key="8">
    <source>
        <dbReference type="ARBA" id="ARBA00023014"/>
    </source>
</evidence>
<dbReference type="GO" id="GO:0004497">
    <property type="term" value="F:monooxygenase activity"/>
    <property type="evidence" value="ECO:0007669"/>
    <property type="project" value="UniProtKB-ARBA"/>
</dbReference>
<dbReference type="GO" id="GO:0051537">
    <property type="term" value="F:2 iron, 2 sulfur cluster binding"/>
    <property type="evidence" value="ECO:0007669"/>
    <property type="project" value="UniProtKB-KW"/>
</dbReference>
<sequence>MGPTDGAVTRPASATRTTNQTGLRHAWWPIAFSDEIRQHPSAFRLGNQDFAVYRDLGGTVRAVDDACPHRRLPLSMGRITEDGYLQCAYHGWCYDGATGQCTAIPNLSQGERVPRGIKVGVFATVENVADAFGWGLRSPALAPRVGPPTGAEPDEGTTMSPTAVVGPLVFVWSAGQPEPVDVAAPPSPVGGPPSGGRSVSGQMTVRAPHAEVCDAVLWNPGKLLGQSWLIGAGDEVLGPVIDVDASSVSVQRRRYVLDLPRVSTFGPLAKGVAGSTTTMDAVTGLATIDVAARGHVPAARVVVGLTPIGRYRTVVRWTTTFDGAGPGPATAAARAAALRASSRAEAVVDAAESAIDDAVDALRDIRRRTS</sequence>
<keyword evidence="2" id="KW-0812">Transmembrane</keyword>
<dbReference type="SUPFAM" id="SSF50022">
    <property type="entry name" value="ISP domain"/>
    <property type="match status" value="1"/>
</dbReference>
<dbReference type="PANTHER" id="PTHR21266">
    <property type="entry name" value="IRON-SULFUR DOMAIN CONTAINING PROTEIN"/>
    <property type="match status" value="1"/>
</dbReference>
<keyword evidence="3" id="KW-0001">2Fe-2S</keyword>
<evidence type="ECO:0000313" key="11">
    <source>
        <dbReference type="Proteomes" id="UP000467006"/>
    </source>
</evidence>
<proteinExistence type="predicted"/>
<dbReference type="GO" id="GO:0005737">
    <property type="term" value="C:cytoplasm"/>
    <property type="evidence" value="ECO:0007669"/>
    <property type="project" value="TreeGrafter"/>
</dbReference>
<protein>
    <submittedName>
        <fullName evidence="10">Uncharacterized protein</fullName>
    </submittedName>
</protein>
<keyword evidence="4" id="KW-0479">Metal-binding</keyword>
<keyword evidence="5" id="KW-1133">Transmembrane helix</keyword>
<dbReference type="GO" id="GO:0016705">
    <property type="term" value="F:oxidoreductase activity, acting on paired donors, with incorporation or reduction of molecular oxygen"/>
    <property type="evidence" value="ECO:0007669"/>
    <property type="project" value="UniProtKB-ARBA"/>
</dbReference>
<gene>
    <name evidence="10" type="ORF">MDUV_19020</name>
</gene>
<keyword evidence="9" id="KW-0472">Membrane</keyword>
<dbReference type="KEGG" id="mdu:MDUV_19020"/>
<keyword evidence="8" id="KW-0411">Iron-sulfur</keyword>
<dbReference type="GO" id="GO:0016020">
    <property type="term" value="C:membrane"/>
    <property type="evidence" value="ECO:0007669"/>
    <property type="project" value="UniProtKB-SubCell"/>
</dbReference>
<evidence type="ECO:0000256" key="6">
    <source>
        <dbReference type="ARBA" id="ARBA00023002"/>
    </source>
</evidence>
<comment type="subcellular location">
    <subcellularLocation>
        <location evidence="1">Membrane</location>
    </subcellularLocation>
</comment>
<dbReference type="GO" id="GO:0046872">
    <property type="term" value="F:metal ion binding"/>
    <property type="evidence" value="ECO:0007669"/>
    <property type="project" value="UniProtKB-KW"/>
</dbReference>
<dbReference type="InterPro" id="IPR050584">
    <property type="entry name" value="Cholesterol_7-desaturase"/>
</dbReference>
<dbReference type="InterPro" id="IPR017941">
    <property type="entry name" value="Rieske_2Fe-2S"/>
</dbReference>
<dbReference type="PROSITE" id="PS51296">
    <property type="entry name" value="RIESKE"/>
    <property type="match status" value="1"/>
</dbReference>
<evidence type="ECO:0000256" key="2">
    <source>
        <dbReference type="ARBA" id="ARBA00022692"/>
    </source>
</evidence>
<dbReference type="InterPro" id="IPR036922">
    <property type="entry name" value="Rieske_2Fe-2S_sf"/>
</dbReference>
<evidence type="ECO:0000256" key="7">
    <source>
        <dbReference type="ARBA" id="ARBA00023004"/>
    </source>
</evidence>
<evidence type="ECO:0000256" key="5">
    <source>
        <dbReference type="ARBA" id="ARBA00022989"/>
    </source>
</evidence>